<keyword evidence="1" id="KW-0433">Leucine-rich repeat</keyword>
<name>A0A6V7QVQ7_ANACO</name>
<evidence type="ECO:0000256" key="1">
    <source>
        <dbReference type="ARBA" id="ARBA00022614"/>
    </source>
</evidence>
<reference evidence="4" key="1">
    <citation type="submission" date="2020-07" db="EMBL/GenBank/DDBJ databases">
        <authorList>
            <person name="Lin J."/>
        </authorList>
    </citation>
    <scope>NUCLEOTIDE SEQUENCE</scope>
</reference>
<dbReference type="Gene3D" id="3.80.10.10">
    <property type="entry name" value="Ribonuclease Inhibitor"/>
    <property type="match status" value="2"/>
</dbReference>
<accession>A0A6V7QVQ7</accession>
<evidence type="ECO:0000313" key="4">
    <source>
        <dbReference type="EMBL" id="CAD1847334.1"/>
    </source>
</evidence>
<dbReference type="SUPFAM" id="SSF52058">
    <property type="entry name" value="L domain-like"/>
    <property type="match status" value="1"/>
</dbReference>
<keyword evidence="2" id="KW-0677">Repeat</keyword>
<dbReference type="InterPro" id="IPR051824">
    <property type="entry name" value="LRR_Rcpt-Like_S/T_Kinase"/>
</dbReference>
<dbReference type="PANTHER" id="PTHR48006:SF94">
    <property type="entry name" value="PROTEIN KINASE DOMAIN-CONTAINING PROTEIN"/>
    <property type="match status" value="1"/>
</dbReference>
<dbReference type="InterPro" id="IPR055414">
    <property type="entry name" value="LRR_R13L4/SHOC2-like"/>
</dbReference>
<evidence type="ECO:0000259" key="3">
    <source>
        <dbReference type="Pfam" id="PF23598"/>
    </source>
</evidence>
<evidence type="ECO:0000256" key="2">
    <source>
        <dbReference type="ARBA" id="ARBA00022737"/>
    </source>
</evidence>
<feature type="domain" description="Disease resistance R13L4/SHOC-2-like LRR" evidence="3">
    <location>
        <begin position="15"/>
        <end position="202"/>
    </location>
</feature>
<dbReference type="Pfam" id="PF23598">
    <property type="entry name" value="LRR_14"/>
    <property type="match status" value="1"/>
</dbReference>
<protein>
    <recommendedName>
        <fullName evidence="3">Disease resistance R13L4/SHOC-2-like LRR domain-containing protein</fullName>
    </recommendedName>
</protein>
<proteinExistence type="predicted"/>
<dbReference type="FunFam" id="3.80.10.10:FF:000383">
    <property type="entry name" value="Leucine-rich repeat receptor protein kinase EMS1"/>
    <property type="match status" value="1"/>
</dbReference>
<dbReference type="AlphaFoldDB" id="A0A6V7QVQ7"/>
<dbReference type="PANTHER" id="PTHR48006">
    <property type="entry name" value="LEUCINE-RICH REPEAT-CONTAINING PROTEIN DDB_G0281931-RELATED"/>
    <property type="match status" value="1"/>
</dbReference>
<dbReference type="EMBL" id="CAJEUB010000050">
    <property type="protein sequence ID" value="CAD1847334.1"/>
    <property type="molecule type" value="Genomic_DNA"/>
</dbReference>
<dbReference type="GO" id="GO:0005886">
    <property type="term" value="C:plasma membrane"/>
    <property type="evidence" value="ECO:0007669"/>
    <property type="project" value="TreeGrafter"/>
</dbReference>
<dbReference type="InterPro" id="IPR032675">
    <property type="entry name" value="LRR_dom_sf"/>
</dbReference>
<sequence length="241" mass="26398">MHLEGGGRRDRETQGEVENTMSIVLMRAMKLDQNYLTGRLPAFIENFSAMQFLSVGINALSGPIPKELGKLQNLLLLYIDSSGLSGELPSTLSNLKNLEILRFQGNSFEGPISSSLSNLSKLTDLWSKLSFGCRRIGDITSGSPSLDFVSNMTSLSNLVLRNCKISDTIPSSFGQFLNLQQLDLSYNQPSGSFPSWVSQPNLKLNLVANNFVIDSSNNSILPSGLNCLQRNIPCSLDSPIY</sequence>
<gene>
    <name evidence="4" type="ORF">CB5_LOCUS30545</name>
</gene>
<organism evidence="4">
    <name type="scientific">Ananas comosus var. bracteatus</name>
    <name type="common">red pineapple</name>
    <dbReference type="NCBI Taxonomy" id="296719"/>
    <lineage>
        <taxon>Eukaryota</taxon>
        <taxon>Viridiplantae</taxon>
        <taxon>Streptophyta</taxon>
        <taxon>Embryophyta</taxon>
        <taxon>Tracheophyta</taxon>
        <taxon>Spermatophyta</taxon>
        <taxon>Magnoliopsida</taxon>
        <taxon>Liliopsida</taxon>
        <taxon>Poales</taxon>
        <taxon>Bromeliaceae</taxon>
        <taxon>Bromelioideae</taxon>
        <taxon>Ananas</taxon>
    </lineage>
</organism>